<dbReference type="AlphaFoldDB" id="A0AAV7FUJ7"/>
<protein>
    <submittedName>
        <fullName evidence="2">Uncharacterized protein</fullName>
    </submittedName>
</protein>
<feature type="region of interest" description="Disordered" evidence="1">
    <location>
        <begin position="1"/>
        <end position="40"/>
    </location>
</feature>
<comment type="caution">
    <text evidence="2">The sequence shown here is derived from an EMBL/GenBank/DDBJ whole genome shotgun (WGS) entry which is preliminary data.</text>
</comment>
<evidence type="ECO:0000256" key="1">
    <source>
        <dbReference type="SAM" id="MobiDB-lite"/>
    </source>
</evidence>
<gene>
    <name evidence="2" type="ORF">IEQ34_017638</name>
</gene>
<reference evidence="2 3" key="1">
    <citation type="journal article" date="2021" name="Hortic Res">
        <title>Chromosome-scale assembly of the Dendrobium chrysotoxum genome enhances the understanding of orchid evolution.</title>
        <authorList>
            <person name="Zhang Y."/>
            <person name="Zhang G.Q."/>
            <person name="Zhang D."/>
            <person name="Liu X.D."/>
            <person name="Xu X.Y."/>
            <person name="Sun W.H."/>
            <person name="Yu X."/>
            <person name="Zhu X."/>
            <person name="Wang Z.W."/>
            <person name="Zhao X."/>
            <person name="Zhong W.Y."/>
            <person name="Chen H."/>
            <person name="Yin W.L."/>
            <person name="Huang T."/>
            <person name="Niu S.C."/>
            <person name="Liu Z.J."/>
        </authorList>
    </citation>
    <scope>NUCLEOTIDE SEQUENCE [LARGE SCALE GENOMIC DNA]</scope>
    <source>
        <strain evidence="2">Lindl</strain>
    </source>
</reference>
<accession>A0AAV7FUJ7</accession>
<name>A0AAV7FUJ7_DENCH</name>
<dbReference type="EMBL" id="JAGFBR010000016">
    <property type="protein sequence ID" value="KAH0453314.1"/>
    <property type="molecule type" value="Genomic_DNA"/>
</dbReference>
<evidence type="ECO:0000313" key="2">
    <source>
        <dbReference type="EMBL" id="KAH0453314.1"/>
    </source>
</evidence>
<organism evidence="2 3">
    <name type="scientific">Dendrobium chrysotoxum</name>
    <name type="common">Orchid</name>
    <dbReference type="NCBI Taxonomy" id="161865"/>
    <lineage>
        <taxon>Eukaryota</taxon>
        <taxon>Viridiplantae</taxon>
        <taxon>Streptophyta</taxon>
        <taxon>Embryophyta</taxon>
        <taxon>Tracheophyta</taxon>
        <taxon>Spermatophyta</taxon>
        <taxon>Magnoliopsida</taxon>
        <taxon>Liliopsida</taxon>
        <taxon>Asparagales</taxon>
        <taxon>Orchidaceae</taxon>
        <taxon>Epidendroideae</taxon>
        <taxon>Malaxideae</taxon>
        <taxon>Dendrobiinae</taxon>
        <taxon>Dendrobium</taxon>
    </lineage>
</organism>
<proteinExistence type="predicted"/>
<keyword evidence="3" id="KW-1185">Reference proteome</keyword>
<feature type="compositionally biased region" description="Basic and acidic residues" evidence="1">
    <location>
        <begin position="1"/>
        <end position="29"/>
    </location>
</feature>
<sequence length="140" mass="15485">MMGDHHPSRDPMTKRDSRPATQNDGERGSNKGAKSGDVASTVNGDSLIVFYKKKNFPNNLMAKVPKKSDQTCLPPPRYLTISESSLRAGLRFPPPLELIYISAMCGVSLAQFLHRAMSVMTGLIIFFKGREAILTLKYVL</sequence>
<evidence type="ECO:0000313" key="3">
    <source>
        <dbReference type="Proteomes" id="UP000775213"/>
    </source>
</evidence>
<dbReference type="Proteomes" id="UP000775213">
    <property type="component" value="Unassembled WGS sequence"/>
</dbReference>